<organism evidence="2 3">
    <name type="scientific">Planctomicrobium piriforme</name>
    <dbReference type="NCBI Taxonomy" id="1576369"/>
    <lineage>
        <taxon>Bacteria</taxon>
        <taxon>Pseudomonadati</taxon>
        <taxon>Planctomycetota</taxon>
        <taxon>Planctomycetia</taxon>
        <taxon>Planctomycetales</taxon>
        <taxon>Planctomycetaceae</taxon>
        <taxon>Planctomicrobium</taxon>
    </lineage>
</organism>
<dbReference type="EMBL" id="FOQD01000022">
    <property type="protein sequence ID" value="SFJ50442.1"/>
    <property type="molecule type" value="Genomic_DNA"/>
</dbReference>
<evidence type="ECO:0000259" key="1">
    <source>
        <dbReference type="Pfam" id="PF07596"/>
    </source>
</evidence>
<dbReference type="NCBIfam" id="TIGR04294">
    <property type="entry name" value="pre_pil_HX9DG"/>
    <property type="match status" value="1"/>
</dbReference>
<dbReference type="Pfam" id="PF07596">
    <property type="entry name" value="SBP_bac_10"/>
    <property type="match status" value="1"/>
</dbReference>
<protein>
    <submittedName>
        <fullName evidence="2">Prepilin-type N-terminal cleavage/methylation domain-containing protein/prepilin-type processing-associated H-X9-DG domain-containing protein</fullName>
    </submittedName>
</protein>
<dbReference type="Proteomes" id="UP000199518">
    <property type="component" value="Unassembled WGS sequence"/>
</dbReference>
<dbReference type="Pfam" id="PF07963">
    <property type="entry name" value="N_methyl"/>
    <property type="match status" value="1"/>
</dbReference>
<proteinExistence type="predicted"/>
<dbReference type="PANTHER" id="PTHR30093:SF2">
    <property type="entry name" value="TYPE II SECRETION SYSTEM PROTEIN H"/>
    <property type="match status" value="1"/>
</dbReference>
<name>A0A1I3RX16_9PLAN</name>
<dbReference type="PROSITE" id="PS00409">
    <property type="entry name" value="PROKAR_NTER_METHYL"/>
    <property type="match status" value="1"/>
</dbReference>
<accession>A0A1I3RX16</accession>
<sequence length="347" mass="36987">MKKSSSTWSGFTLIELLVVIAIIAILIALLLPAVQQAREAARRSQCKNNLKQIGLAMQNYHDSYDLFPIGGASDYLRAPLVSWQVRVLPYLDQAALYGQLDLAGTLPAASYSAGNRSMVPYQILADGRQLRQVLLPTVRCPSDALGSVRNTWALGNYGASLGSQFTQSNRHPSAAACEPFNGFSEKTTNWGDTQNTSLVSGVISRAGAAIGIRDILDGTSNTILVGEILPMCVYGDSTGYDFGSWSSSVSACNASAVTVTPINDFTPCSALGAKRRTSYPTCAAYSVGNATPESAWNFAFGFRSLHAGGAQFVLADGSVRFLSENIDHAGTYQRLGGRSDGKLIGEF</sequence>
<feature type="domain" description="DUF1559" evidence="1">
    <location>
        <begin position="35"/>
        <end position="328"/>
    </location>
</feature>
<dbReference type="OrthoDB" id="255922at2"/>
<dbReference type="SUPFAM" id="SSF54523">
    <property type="entry name" value="Pili subunits"/>
    <property type="match status" value="1"/>
</dbReference>
<dbReference type="InterPro" id="IPR012902">
    <property type="entry name" value="N_methyl_site"/>
</dbReference>
<dbReference type="InterPro" id="IPR011453">
    <property type="entry name" value="DUF1559"/>
</dbReference>
<evidence type="ECO:0000313" key="2">
    <source>
        <dbReference type="EMBL" id="SFJ50442.1"/>
    </source>
</evidence>
<evidence type="ECO:0000313" key="3">
    <source>
        <dbReference type="Proteomes" id="UP000199518"/>
    </source>
</evidence>
<dbReference type="Gene3D" id="3.30.700.10">
    <property type="entry name" value="Glycoprotein, Type 4 Pilin"/>
    <property type="match status" value="1"/>
</dbReference>
<reference evidence="3" key="1">
    <citation type="submission" date="2016-10" db="EMBL/GenBank/DDBJ databases">
        <authorList>
            <person name="Varghese N."/>
            <person name="Submissions S."/>
        </authorList>
    </citation>
    <scope>NUCLEOTIDE SEQUENCE [LARGE SCALE GENOMIC DNA]</scope>
    <source>
        <strain evidence="3">DSM 26348</strain>
    </source>
</reference>
<dbReference type="NCBIfam" id="TIGR02532">
    <property type="entry name" value="IV_pilin_GFxxxE"/>
    <property type="match status" value="1"/>
</dbReference>
<gene>
    <name evidence="2" type="ORF">SAMN05421753_12217</name>
</gene>
<dbReference type="STRING" id="1576369.SAMN05421753_12217"/>
<dbReference type="InterPro" id="IPR045584">
    <property type="entry name" value="Pilin-like"/>
</dbReference>
<dbReference type="PANTHER" id="PTHR30093">
    <property type="entry name" value="GENERAL SECRETION PATHWAY PROTEIN G"/>
    <property type="match status" value="1"/>
</dbReference>
<keyword evidence="3" id="KW-1185">Reference proteome</keyword>
<dbReference type="RefSeq" id="WP_092056313.1">
    <property type="nucleotide sequence ID" value="NZ_FOQD01000022.1"/>
</dbReference>
<dbReference type="InterPro" id="IPR027558">
    <property type="entry name" value="Pre_pil_HX9DG_C"/>
</dbReference>
<dbReference type="AlphaFoldDB" id="A0A1I3RX16"/>